<dbReference type="InterPro" id="IPR027434">
    <property type="entry name" value="Homing_endonucl"/>
</dbReference>
<dbReference type="VEuPathDB" id="FungiDB:SMAC_12659"/>
<name>F7WD33_SORMK</name>
<dbReference type="Proteomes" id="UP000001881">
    <property type="component" value="Unassembled WGS sequence"/>
</dbReference>
<keyword evidence="2" id="KW-0496">Mitochondrion</keyword>
<dbReference type="AlphaFoldDB" id="F7WD33"/>
<dbReference type="PANTHER" id="PTHR36181">
    <property type="entry name" value="INTRON-ENCODED ENDONUCLEASE AI3-RELATED"/>
    <property type="match status" value="1"/>
</dbReference>
<keyword evidence="3" id="KW-1185">Reference proteome</keyword>
<evidence type="ECO:0000259" key="1">
    <source>
        <dbReference type="Pfam" id="PF00961"/>
    </source>
</evidence>
<dbReference type="HOGENOM" id="CLU_1723474_0_0_1"/>
<feature type="domain" description="Homing endonuclease LAGLIDADG" evidence="1">
    <location>
        <begin position="54"/>
        <end position="121"/>
    </location>
</feature>
<accession>F7WD33</accession>
<evidence type="ECO:0000313" key="3">
    <source>
        <dbReference type="Proteomes" id="UP000001881"/>
    </source>
</evidence>
<proteinExistence type="predicted"/>
<dbReference type="GO" id="GO:0004519">
    <property type="term" value="F:endonuclease activity"/>
    <property type="evidence" value="ECO:0007669"/>
    <property type="project" value="InterPro"/>
</dbReference>
<dbReference type="InterPro" id="IPR004860">
    <property type="entry name" value="LAGLIDADG_dom"/>
</dbReference>
<sequence length="152" mass="17319">MQEHPVLSLGPLRFSLFGKIQDQGQFAGNSIRSSSEITSEAFMLKESWFKWWFIGFVEGDGSFIINKDGYLEFRITQSSPDAQILFMIKKELGFGVVRKQDSVRNTHCYRVRDKNNLIKLISGDPAPPSGAGGPYLMEIFFLILEKNNLNYD</sequence>
<comment type="caution">
    <text evidence="2">The sequence shown here is derived from an EMBL/GenBank/DDBJ whole genome shotgun (WGS) entry which is preliminary data.</text>
</comment>
<dbReference type="OrthoDB" id="5411689at2759"/>
<dbReference type="EMBL" id="CABT02001583">
    <property type="protein sequence ID" value="CCC14780.1"/>
    <property type="molecule type" value="Genomic_DNA"/>
</dbReference>
<dbReference type="SUPFAM" id="SSF55608">
    <property type="entry name" value="Homing endonucleases"/>
    <property type="match status" value="1"/>
</dbReference>
<organism evidence="2 3">
    <name type="scientific">Sordaria macrospora (strain ATCC MYA-333 / DSM 997 / K(L3346) / K-hell)</name>
    <dbReference type="NCBI Taxonomy" id="771870"/>
    <lineage>
        <taxon>Eukaryota</taxon>
        <taxon>Fungi</taxon>
        <taxon>Dikarya</taxon>
        <taxon>Ascomycota</taxon>
        <taxon>Pezizomycotina</taxon>
        <taxon>Sordariomycetes</taxon>
        <taxon>Sordariomycetidae</taxon>
        <taxon>Sordariales</taxon>
        <taxon>Sordariaceae</taxon>
        <taxon>Sordaria</taxon>
    </lineage>
</organism>
<reference evidence="2 3" key="1">
    <citation type="journal article" date="2010" name="PLoS Genet.">
        <title>De novo assembly of a 40 Mb eukaryotic genome from short sequence reads: Sordaria macrospora, a model organism for fungal morphogenesis.</title>
        <authorList>
            <person name="Nowrousian M."/>
            <person name="Stajich J."/>
            <person name="Chu M."/>
            <person name="Engh I."/>
            <person name="Espagne E."/>
            <person name="Halliday K."/>
            <person name="Kamerewerd J."/>
            <person name="Kempken F."/>
            <person name="Knab B."/>
            <person name="Kuo H.C."/>
            <person name="Osiewacz H.D."/>
            <person name="Poeggeler S."/>
            <person name="Read N."/>
            <person name="Seiler S."/>
            <person name="Smith K."/>
            <person name="Zickler D."/>
            <person name="Kueck U."/>
            <person name="Freitag M."/>
        </authorList>
    </citation>
    <scope>NUCLEOTIDE SEQUENCE [LARGE SCALE GENOMIC DNA]</scope>
    <source>
        <strain evidence="3">ATCC MYA-333 / DSM 997 / K(L3346) / K-hell</strain>
        <tissue evidence="2">Mycelium</tissue>
    </source>
</reference>
<protein>
    <submittedName>
        <fullName evidence="2">WGS project CABT00000000 data, contig 2.1583</fullName>
    </submittedName>
</protein>
<dbReference type="Pfam" id="PF00961">
    <property type="entry name" value="LAGLIDADG_1"/>
    <property type="match status" value="1"/>
</dbReference>
<evidence type="ECO:0000313" key="2">
    <source>
        <dbReference type="EMBL" id="CCC14780.1"/>
    </source>
</evidence>
<geneLocation type="mitochondrion" evidence="2"/>
<dbReference type="InterPro" id="IPR051289">
    <property type="entry name" value="LAGLIDADG_Endonuclease"/>
</dbReference>
<dbReference type="PANTHER" id="PTHR36181:SF2">
    <property type="entry name" value="INTRON-ENCODED ENDONUCLEASE AI3-RELATED"/>
    <property type="match status" value="1"/>
</dbReference>
<dbReference type="Gene3D" id="3.10.28.10">
    <property type="entry name" value="Homing endonucleases"/>
    <property type="match status" value="1"/>
</dbReference>
<dbReference type="InParanoid" id="F7WD33"/>
<dbReference type="GO" id="GO:0005739">
    <property type="term" value="C:mitochondrion"/>
    <property type="evidence" value="ECO:0007669"/>
    <property type="project" value="UniProtKB-ARBA"/>
</dbReference>
<gene>
    <name evidence="2" type="ORF">SMAC_12659</name>
</gene>